<proteinExistence type="predicted"/>
<dbReference type="SUPFAM" id="SSF56112">
    <property type="entry name" value="Protein kinase-like (PK-like)"/>
    <property type="match status" value="1"/>
</dbReference>
<evidence type="ECO:0000256" key="2">
    <source>
        <dbReference type="SAM" id="MobiDB-lite"/>
    </source>
</evidence>
<dbReference type="InterPro" id="IPR007111">
    <property type="entry name" value="NACHT_NTPase"/>
</dbReference>
<evidence type="ECO:0000259" key="3">
    <source>
        <dbReference type="PROSITE" id="PS50011"/>
    </source>
</evidence>
<dbReference type="AlphaFoldDB" id="A0A0C2SRQ6"/>
<dbReference type="Proteomes" id="UP000054549">
    <property type="component" value="Unassembled WGS sequence"/>
</dbReference>
<organism evidence="5 6">
    <name type="scientific">Amanita muscaria (strain Koide BX008)</name>
    <dbReference type="NCBI Taxonomy" id="946122"/>
    <lineage>
        <taxon>Eukaryota</taxon>
        <taxon>Fungi</taxon>
        <taxon>Dikarya</taxon>
        <taxon>Basidiomycota</taxon>
        <taxon>Agaricomycotina</taxon>
        <taxon>Agaricomycetes</taxon>
        <taxon>Agaricomycetidae</taxon>
        <taxon>Agaricales</taxon>
        <taxon>Pluteineae</taxon>
        <taxon>Amanitaceae</taxon>
        <taxon>Amanita</taxon>
    </lineage>
</organism>
<dbReference type="PROSITE" id="PS50011">
    <property type="entry name" value="PROTEIN_KINASE_DOM"/>
    <property type="match status" value="1"/>
</dbReference>
<evidence type="ECO:0008006" key="7">
    <source>
        <dbReference type="Google" id="ProtNLM"/>
    </source>
</evidence>
<dbReference type="InParanoid" id="A0A0C2SRQ6"/>
<dbReference type="HOGENOM" id="CLU_000288_6_10_1"/>
<dbReference type="InterPro" id="IPR056884">
    <property type="entry name" value="NPHP3-like_N"/>
</dbReference>
<dbReference type="Gene3D" id="3.40.50.300">
    <property type="entry name" value="P-loop containing nucleotide triphosphate hydrolases"/>
    <property type="match status" value="1"/>
</dbReference>
<feature type="domain" description="Protein kinase" evidence="3">
    <location>
        <begin position="770"/>
        <end position="1025"/>
    </location>
</feature>
<sequence length="1027" mass="115971">MAPAPSRIASPEPNPDQADEEHQPPVQRQNTVFTSALDLVQQLCHSILPPVPSHGSESDDEVSPSTPILPGSYPKSKTSSLTTDVWLEHPASPSASDEATHTHGACAAATQYGSPPSQTPSTAPGLPISATAIENMGSALQGAHNFTVRDRARITNMVGVNNVTNYGGTIDLDVMKIFMEEFVSFDAVHDSPVQDPTRQCHPETRRGVLKQLQDWFDDPDADESIFWLHGPAGVGKSAIAQTIARSLSRDKVPATFFFYRSDTSRNDGNRLFTTLAWQLALSIPGFKTHLINSLNERPDLPRKDVETQFEELIVRPLQALNEISSQTPFPAPVIIIDGVDECVDEKLQRRILKVIGNAINDRRVPLRFLICSRPEAHIQETIDNFQCPTLPLGLATLDDAYKDIEIYLKAEFSRIASEQDLDPTWPGEEIIQKFVYKSSGQFIYASTLIRFIDDEYSCATTQLDIVLGLKTSEAKKPFAELDALYMEILKRQPDRNFLNDILSLFIGCLLSKFYPIVAIKSYAIVMNLSEKELCRKLRGMRSLLKLDSSVDVYHRSFLDFLEDSLRSGQHHITQQAAERQSLNLITTSIVRHVPIVLEQPDSHELHFSLSVCLDRCALSVEELQEALHPLMQIQVKLLGMEKSWQRLLPCNKCNILFIIRNLLMYLTCRQEASKHEAAHTAQVVEQALTEHAGSFGPLTPFVATEVEQIVLEKSDLDDTPSSLLVHLRGTKLELPLSAMIIDLICSLLSFDYVETAMRVRSISDGQVLVDAIDYLINNGDFLSRHGTAIAHRAALLALEVHARAPVLPRSMFCSGDIPQHSIVNEYPLMSLFTSTFMGRILDRSYVLRVSWMFKEGRLQVVHDNMNTCQSFREWRRSNPGLVMMLRVMLEVAKAIQYVDLMDVLLHDIFDPREIFLDSECHVKIFPWGDILPMTRLSAEEVHQRNIFILGCTFYELYFNVEIEQYRDIIYQSQFEDDMIQLQGPEPPSEPEISDELWQVIQRCYAADPKSRPTIQEVVQEMESWKID</sequence>
<dbReference type="InterPro" id="IPR027417">
    <property type="entry name" value="P-loop_NTPase"/>
</dbReference>
<dbReference type="InterPro" id="IPR000719">
    <property type="entry name" value="Prot_kinase_dom"/>
</dbReference>
<dbReference type="GO" id="GO:0005524">
    <property type="term" value="F:ATP binding"/>
    <property type="evidence" value="ECO:0007669"/>
    <property type="project" value="InterPro"/>
</dbReference>
<dbReference type="SUPFAM" id="SSF52540">
    <property type="entry name" value="P-loop containing nucleoside triphosphate hydrolases"/>
    <property type="match status" value="1"/>
</dbReference>
<name>A0A0C2SRQ6_AMAMK</name>
<evidence type="ECO:0000313" key="6">
    <source>
        <dbReference type="Proteomes" id="UP000054549"/>
    </source>
</evidence>
<protein>
    <recommendedName>
        <fullName evidence="7">NACHT domain-containing protein</fullName>
    </recommendedName>
</protein>
<dbReference type="PANTHER" id="PTHR10039:SF14">
    <property type="entry name" value="NACHT DOMAIN-CONTAINING PROTEIN"/>
    <property type="match status" value="1"/>
</dbReference>
<dbReference type="PROSITE" id="PS50837">
    <property type="entry name" value="NACHT"/>
    <property type="match status" value="1"/>
</dbReference>
<dbReference type="STRING" id="946122.A0A0C2SRQ6"/>
<evidence type="ECO:0000256" key="1">
    <source>
        <dbReference type="ARBA" id="ARBA00022737"/>
    </source>
</evidence>
<keyword evidence="1" id="KW-0677">Repeat</keyword>
<accession>A0A0C2SRQ6</accession>
<evidence type="ECO:0000313" key="5">
    <source>
        <dbReference type="EMBL" id="KIL56694.1"/>
    </source>
</evidence>
<dbReference type="Pfam" id="PF24883">
    <property type="entry name" value="NPHP3_N"/>
    <property type="match status" value="1"/>
</dbReference>
<dbReference type="InterPro" id="IPR011009">
    <property type="entry name" value="Kinase-like_dom_sf"/>
</dbReference>
<evidence type="ECO:0000259" key="4">
    <source>
        <dbReference type="PROSITE" id="PS50837"/>
    </source>
</evidence>
<dbReference type="OrthoDB" id="5967843at2759"/>
<feature type="region of interest" description="Disordered" evidence="2">
    <location>
        <begin position="1"/>
        <end position="34"/>
    </location>
</feature>
<feature type="domain" description="NACHT" evidence="4">
    <location>
        <begin position="224"/>
        <end position="376"/>
    </location>
</feature>
<keyword evidence="6" id="KW-1185">Reference proteome</keyword>
<dbReference type="GO" id="GO:0004672">
    <property type="term" value="F:protein kinase activity"/>
    <property type="evidence" value="ECO:0007669"/>
    <property type="project" value="InterPro"/>
</dbReference>
<feature type="region of interest" description="Disordered" evidence="2">
    <location>
        <begin position="48"/>
        <end position="124"/>
    </location>
</feature>
<reference evidence="5 6" key="1">
    <citation type="submission" date="2014-04" db="EMBL/GenBank/DDBJ databases">
        <title>Evolutionary Origins and Diversification of the Mycorrhizal Mutualists.</title>
        <authorList>
            <consortium name="DOE Joint Genome Institute"/>
            <consortium name="Mycorrhizal Genomics Consortium"/>
            <person name="Kohler A."/>
            <person name="Kuo A."/>
            <person name="Nagy L.G."/>
            <person name="Floudas D."/>
            <person name="Copeland A."/>
            <person name="Barry K.W."/>
            <person name="Cichocki N."/>
            <person name="Veneault-Fourrey C."/>
            <person name="LaButti K."/>
            <person name="Lindquist E.A."/>
            <person name="Lipzen A."/>
            <person name="Lundell T."/>
            <person name="Morin E."/>
            <person name="Murat C."/>
            <person name="Riley R."/>
            <person name="Ohm R."/>
            <person name="Sun H."/>
            <person name="Tunlid A."/>
            <person name="Henrissat B."/>
            <person name="Grigoriev I.V."/>
            <person name="Hibbett D.S."/>
            <person name="Martin F."/>
        </authorList>
    </citation>
    <scope>NUCLEOTIDE SEQUENCE [LARGE SCALE GENOMIC DNA]</scope>
    <source>
        <strain evidence="5 6">Koide BX008</strain>
    </source>
</reference>
<feature type="compositionally biased region" description="Polar residues" evidence="2">
    <location>
        <begin position="111"/>
        <end position="122"/>
    </location>
</feature>
<dbReference type="Gene3D" id="1.10.510.10">
    <property type="entry name" value="Transferase(Phosphotransferase) domain 1"/>
    <property type="match status" value="1"/>
</dbReference>
<gene>
    <name evidence="5" type="ORF">M378DRAFT_172497</name>
</gene>
<dbReference type="EMBL" id="KN818405">
    <property type="protein sequence ID" value="KIL56694.1"/>
    <property type="molecule type" value="Genomic_DNA"/>
</dbReference>
<dbReference type="PANTHER" id="PTHR10039">
    <property type="entry name" value="AMELOGENIN"/>
    <property type="match status" value="1"/>
</dbReference>